<feature type="non-terminal residue" evidence="1">
    <location>
        <position position="1"/>
    </location>
</feature>
<dbReference type="EMBL" id="HACM01008050">
    <property type="protein sequence ID" value="CRZ08492.1"/>
    <property type="molecule type" value="Transcribed_RNA"/>
</dbReference>
<dbReference type="AlphaFoldDB" id="A0A0H5R3R9"/>
<reference evidence="1" key="1">
    <citation type="submission" date="2015-04" db="EMBL/GenBank/DDBJ databases">
        <title>The genome sequence of the plant pathogenic Rhizarian Plasmodiophora brassicae reveals insights in its biotrophic life cycle and the origin of chitin synthesis.</title>
        <authorList>
            <person name="Schwelm A."/>
            <person name="Fogelqvist J."/>
            <person name="Knaust A."/>
            <person name="Julke S."/>
            <person name="Lilja T."/>
            <person name="Dhandapani V."/>
            <person name="Bonilla-Rosso G."/>
            <person name="Karlsson M."/>
            <person name="Shevchenko A."/>
            <person name="Choi S.R."/>
            <person name="Kim H.G."/>
            <person name="Park J.Y."/>
            <person name="Lim Y.P."/>
            <person name="Ludwig-Muller J."/>
            <person name="Dixelius C."/>
        </authorList>
    </citation>
    <scope>NUCLEOTIDE SEQUENCE</scope>
    <source>
        <tissue evidence="1">Potato root galls</tissue>
    </source>
</reference>
<evidence type="ECO:0000313" key="1">
    <source>
        <dbReference type="EMBL" id="CRZ08492.1"/>
    </source>
</evidence>
<sequence>TSRSNQRSILVGDGAYFASSSSGVVGRIQTGDGKPAAVEHKFSYSAKAQNKVSIATGPVVISLFLVGSKLALNVSTTVILVDQPSNLSSISCASPKGTVLAPVLCRITCRDQKGLAIFAPATTIKVVIDPDPVSGKDDVLADVSQVEPVAAHILYFSVVARRAWIRLQV</sequence>
<protein>
    <submittedName>
        <fullName evidence="1">Uncharacterized protein</fullName>
    </submittedName>
</protein>
<accession>A0A0H5R3R9</accession>
<name>A0A0H5R3R9_9EUKA</name>
<proteinExistence type="predicted"/>
<organism evidence="1">
    <name type="scientific">Spongospora subterranea</name>
    <dbReference type="NCBI Taxonomy" id="70186"/>
    <lineage>
        <taxon>Eukaryota</taxon>
        <taxon>Sar</taxon>
        <taxon>Rhizaria</taxon>
        <taxon>Endomyxa</taxon>
        <taxon>Phytomyxea</taxon>
        <taxon>Plasmodiophorida</taxon>
        <taxon>Plasmodiophoridae</taxon>
        <taxon>Spongospora</taxon>
    </lineage>
</organism>
<feature type="non-terminal residue" evidence="1">
    <location>
        <position position="169"/>
    </location>
</feature>